<feature type="compositionally biased region" description="Low complexity" evidence="5">
    <location>
        <begin position="374"/>
        <end position="388"/>
    </location>
</feature>
<dbReference type="GO" id="GO:0005884">
    <property type="term" value="C:actin filament"/>
    <property type="evidence" value="ECO:0007669"/>
    <property type="project" value="TreeGrafter"/>
</dbReference>
<evidence type="ECO:0000256" key="1">
    <source>
        <dbReference type="ARBA" id="ARBA00004245"/>
    </source>
</evidence>
<dbReference type="PROSITE" id="PS51460">
    <property type="entry name" value="GAR"/>
    <property type="match status" value="1"/>
</dbReference>
<feature type="compositionally biased region" description="Basic and acidic residues" evidence="5">
    <location>
        <begin position="497"/>
        <end position="506"/>
    </location>
</feature>
<dbReference type="GO" id="GO:0008093">
    <property type="term" value="F:cytoskeletal anchor activity"/>
    <property type="evidence" value="ECO:0007669"/>
    <property type="project" value="TreeGrafter"/>
</dbReference>
<dbReference type="InterPro" id="IPR036872">
    <property type="entry name" value="CH_dom_sf"/>
</dbReference>
<organism evidence="8 9">
    <name type="scientific">Lonchura striata</name>
    <name type="common">white-rumped munia</name>
    <dbReference type="NCBI Taxonomy" id="40157"/>
    <lineage>
        <taxon>Eukaryota</taxon>
        <taxon>Metazoa</taxon>
        <taxon>Chordata</taxon>
        <taxon>Craniata</taxon>
        <taxon>Vertebrata</taxon>
        <taxon>Euteleostomi</taxon>
        <taxon>Archelosauria</taxon>
        <taxon>Archosauria</taxon>
        <taxon>Dinosauria</taxon>
        <taxon>Saurischia</taxon>
        <taxon>Theropoda</taxon>
        <taxon>Coelurosauria</taxon>
        <taxon>Aves</taxon>
        <taxon>Neognathae</taxon>
        <taxon>Neoaves</taxon>
        <taxon>Telluraves</taxon>
        <taxon>Australaves</taxon>
        <taxon>Passeriformes</taxon>
        <taxon>Passeroidea</taxon>
        <taxon>Estrildidae</taxon>
        <taxon>Estrildinae</taxon>
        <taxon>Lonchura</taxon>
    </lineage>
</organism>
<dbReference type="EMBL" id="MUZQ01000290">
    <property type="protein sequence ID" value="OWK53422.1"/>
    <property type="molecule type" value="Genomic_DNA"/>
</dbReference>
<dbReference type="SMART" id="SM00243">
    <property type="entry name" value="GAS2"/>
    <property type="match status" value="1"/>
</dbReference>
<accession>A0A218UJ76</accession>
<sequence>MEGRDGAARCIPPCLSFPTGQLAMADPSHIQSAASKSIRPFRSSEEYLEAMKEDLAEWFNTLYDLDIQVDTFLESLETGCHLCRHANNVNRTALDFQERHPEAAARMRVPQNEVVFQAKNVVPGSFIARDNVSNFIQWCRQDLGIQDVLMFETNDLVLKKNEKNFVLCLLEVARRGSKFGMLAPMLIQMEEEIEEEMRDQMADGVLGTRRESRDPQAGAYPGRARPITLGDLKNLDELVRHALPWEPCAWVREILGCCSCPSQFPMVKVSEGKYKVGDSNTLIFVRVLRSHVMVRVGGGWDTLEHYLDKHDPCRCAALWCSFPLSRTARRPRAAARSRRCSGDSDSSAASAQSGPRRPPARRDPAEPPAPGSPRAPRSPGRGPAPLLLIRRRPDGQHSWARPESPAGSPGARRDPRPGPGDPEELARRLRAPRWLEPGQEQRLFQRLEEEFLANTRLLEQLGDTESPPPAPPAAADSAYCSSSSSSSSLNVFAKHGLPAEDGRRGGGSDGNNNGNNTGNHGGCPPLPSDPTVADARRRSTFSSSSDESCCFPASWDNRETAGNPGSDTDWATGDDELMETEESPGPGVPAAPPRAWAKPRLDTQPHKTPSRIPTPRGYGAGAQRAPNGSPRAWGAVQSIPSLLENPWAPRERQGLEENAWP</sequence>
<name>A0A218UJ76_9PASE</name>
<dbReference type="PANTHER" id="PTHR46756:SF18">
    <property type="entry name" value="GAS2-LIKE PROTEIN PICKLED EGGS"/>
    <property type="match status" value="1"/>
</dbReference>
<evidence type="ECO:0000313" key="8">
    <source>
        <dbReference type="EMBL" id="OWK53422.1"/>
    </source>
</evidence>
<evidence type="ECO:0000259" key="6">
    <source>
        <dbReference type="PROSITE" id="PS50021"/>
    </source>
</evidence>
<comment type="similarity">
    <text evidence="4">Belongs to the GAS2 family.</text>
</comment>
<feature type="compositionally biased region" description="Low complexity" evidence="5">
    <location>
        <begin position="540"/>
        <end position="554"/>
    </location>
</feature>
<dbReference type="GO" id="GO:0005737">
    <property type="term" value="C:cytoplasm"/>
    <property type="evidence" value="ECO:0007669"/>
    <property type="project" value="TreeGrafter"/>
</dbReference>
<comment type="subcellular location">
    <subcellularLocation>
        <location evidence="1">Cytoplasm</location>
        <location evidence="1">Cytoskeleton</location>
    </subcellularLocation>
</comment>
<dbReference type="SMART" id="SM00033">
    <property type="entry name" value="CH"/>
    <property type="match status" value="1"/>
</dbReference>
<evidence type="ECO:0000256" key="4">
    <source>
        <dbReference type="ARBA" id="ARBA00038441"/>
    </source>
</evidence>
<dbReference type="GO" id="GO:0051015">
    <property type="term" value="F:actin filament binding"/>
    <property type="evidence" value="ECO:0007669"/>
    <property type="project" value="TreeGrafter"/>
</dbReference>
<dbReference type="Proteomes" id="UP000197619">
    <property type="component" value="Unassembled WGS sequence"/>
</dbReference>
<dbReference type="Pfam" id="PF00307">
    <property type="entry name" value="CH"/>
    <property type="match status" value="1"/>
</dbReference>
<feature type="compositionally biased region" description="Low complexity" evidence="5">
    <location>
        <begin position="473"/>
        <end position="488"/>
    </location>
</feature>
<feature type="compositionally biased region" description="Acidic residues" evidence="5">
    <location>
        <begin position="572"/>
        <end position="582"/>
    </location>
</feature>
<protein>
    <submittedName>
        <fullName evidence="8">GAS2-like protein 1</fullName>
    </submittedName>
</protein>
<feature type="domain" description="GAR" evidence="7">
    <location>
        <begin position="230"/>
        <end position="314"/>
    </location>
</feature>
<feature type="region of interest" description="Disordered" evidence="5">
    <location>
        <begin position="458"/>
        <end position="634"/>
    </location>
</feature>
<dbReference type="PANTHER" id="PTHR46756">
    <property type="entry name" value="TRANSGELIN"/>
    <property type="match status" value="1"/>
</dbReference>
<keyword evidence="9" id="KW-1185">Reference proteome</keyword>
<dbReference type="Pfam" id="PF02187">
    <property type="entry name" value="GAS2"/>
    <property type="match status" value="1"/>
</dbReference>
<dbReference type="GO" id="GO:0035371">
    <property type="term" value="C:microtubule plus-end"/>
    <property type="evidence" value="ECO:0007669"/>
    <property type="project" value="TreeGrafter"/>
</dbReference>
<dbReference type="CDD" id="cd21268">
    <property type="entry name" value="CH_GAS2L1_2"/>
    <property type="match status" value="1"/>
</dbReference>
<dbReference type="GO" id="GO:0051764">
    <property type="term" value="P:actin crosslink formation"/>
    <property type="evidence" value="ECO:0007669"/>
    <property type="project" value="TreeGrafter"/>
</dbReference>
<evidence type="ECO:0000259" key="7">
    <source>
        <dbReference type="PROSITE" id="PS51460"/>
    </source>
</evidence>
<dbReference type="GO" id="GO:0031110">
    <property type="term" value="P:regulation of microtubule polymerization or depolymerization"/>
    <property type="evidence" value="ECO:0007669"/>
    <property type="project" value="TreeGrafter"/>
</dbReference>
<feature type="region of interest" description="Disordered" evidence="5">
    <location>
        <begin position="331"/>
        <end position="438"/>
    </location>
</feature>
<dbReference type="GO" id="GO:0001725">
    <property type="term" value="C:stress fiber"/>
    <property type="evidence" value="ECO:0007669"/>
    <property type="project" value="TreeGrafter"/>
</dbReference>
<dbReference type="Gene3D" id="3.30.920.20">
    <property type="entry name" value="Gas2-like domain"/>
    <property type="match status" value="1"/>
</dbReference>
<evidence type="ECO:0000256" key="5">
    <source>
        <dbReference type="SAM" id="MobiDB-lite"/>
    </source>
</evidence>
<dbReference type="GO" id="GO:1904825">
    <property type="term" value="P:protein localization to microtubule plus-end"/>
    <property type="evidence" value="ECO:0007669"/>
    <property type="project" value="TreeGrafter"/>
</dbReference>
<dbReference type="SUPFAM" id="SSF143575">
    <property type="entry name" value="GAS2 domain-like"/>
    <property type="match status" value="1"/>
</dbReference>
<keyword evidence="2" id="KW-0963">Cytoplasm</keyword>
<keyword evidence="3" id="KW-0206">Cytoskeleton</keyword>
<evidence type="ECO:0000313" key="9">
    <source>
        <dbReference type="Proteomes" id="UP000197619"/>
    </source>
</evidence>
<dbReference type="InterPro" id="IPR003108">
    <property type="entry name" value="GAR_dom"/>
</dbReference>
<dbReference type="SUPFAM" id="SSF47576">
    <property type="entry name" value="Calponin-homology domain, CH-domain"/>
    <property type="match status" value="1"/>
</dbReference>
<dbReference type="Gene3D" id="1.10.418.10">
    <property type="entry name" value="Calponin-like domain"/>
    <property type="match status" value="1"/>
</dbReference>
<dbReference type="PROSITE" id="PS50021">
    <property type="entry name" value="CH"/>
    <property type="match status" value="1"/>
</dbReference>
<evidence type="ECO:0000256" key="2">
    <source>
        <dbReference type="ARBA" id="ARBA00022490"/>
    </source>
</evidence>
<dbReference type="GO" id="GO:0008017">
    <property type="term" value="F:microtubule binding"/>
    <property type="evidence" value="ECO:0007669"/>
    <property type="project" value="InterPro"/>
</dbReference>
<dbReference type="InterPro" id="IPR036534">
    <property type="entry name" value="GAR_dom_sf"/>
</dbReference>
<gene>
    <name evidence="8" type="primary">GAS2L1</name>
    <name evidence="8" type="ORF">RLOC_00013940</name>
</gene>
<proteinExistence type="inferred from homology"/>
<dbReference type="AlphaFoldDB" id="A0A218UJ76"/>
<feature type="domain" description="Calponin-homology (CH)" evidence="6">
    <location>
        <begin position="49"/>
        <end position="177"/>
    </location>
</feature>
<dbReference type="STRING" id="299123.ENSLSDP00000018290"/>
<dbReference type="GO" id="GO:0001578">
    <property type="term" value="P:microtubule bundle formation"/>
    <property type="evidence" value="ECO:0007669"/>
    <property type="project" value="TreeGrafter"/>
</dbReference>
<reference evidence="8 9" key="1">
    <citation type="submission" date="2017-05" db="EMBL/GenBank/DDBJ databases">
        <title>Genome of assembly of the Bengalese finch, Lonchura striata domestica.</title>
        <authorList>
            <person name="Colquitt B.M."/>
            <person name="Brainard M.S."/>
        </authorList>
    </citation>
    <scope>NUCLEOTIDE SEQUENCE [LARGE SCALE GENOMIC DNA]</scope>
    <source>
        <strain evidence="8">White83orange57</strain>
    </source>
</reference>
<evidence type="ECO:0000256" key="3">
    <source>
        <dbReference type="ARBA" id="ARBA00023212"/>
    </source>
</evidence>
<dbReference type="InterPro" id="IPR001715">
    <property type="entry name" value="CH_dom"/>
</dbReference>
<comment type="caution">
    <text evidence="8">The sequence shown here is derived from an EMBL/GenBank/DDBJ whole genome shotgun (WGS) entry which is preliminary data.</text>
</comment>